<feature type="domain" description="RRM" evidence="3">
    <location>
        <begin position="44"/>
        <end position="90"/>
    </location>
</feature>
<dbReference type="Gene3D" id="3.30.70.330">
    <property type="match status" value="1"/>
</dbReference>
<name>A0A7J0E8H2_9ERIC</name>
<dbReference type="EMBL" id="BJWL01000002">
    <property type="protein sequence ID" value="GFY82791.1"/>
    <property type="molecule type" value="Genomic_DNA"/>
</dbReference>
<keyword evidence="1" id="KW-0694">RNA-binding</keyword>
<dbReference type="InterPro" id="IPR000504">
    <property type="entry name" value="RRM_dom"/>
</dbReference>
<evidence type="ECO:0000256" key="1">
    <source>
        <dbReference type="PROSITE-ProRule" id="PRU00176"/>
    </source>
</evidence>
<dbReference type="GO" id="GO:0003723">
    <property type="term" value="F:RNA binding"/>
    <property type="evidence" value="ECO:0007669"/>
    <property type="project" value="UniProtKB-UniRule"/>
</dbReference>
<dbReference type="PANTHER" id="PTHR48035">
    <property type="entry name" value="HETEROGENEOUS NUCLEAR RIBONUCLEOPROTEIN 1"/>
    <property type="match status" value="1"/>
</dbReference>
<feature type="region of interest" description="Disordered" evidence="2">
    <location>
        <begin position="1"/>
        <end position="22"/>
    </location>
</feature>
<proteinExistence type="predicted"/>
<dbReference type="PROSITE" id="PS50102">
    <property type="entry name" value="RRM"/>
    <property type="match status" value="1"/>
</dbReference>
<dbReference type="InterPro" id="IPR035979">
    <property type="entry name" value="RBD_domain_sf"/>
</dbReference>
<evidence type="ECO:0000313" key="4">
    <source>
        <dbReference type="EMBL" id="GFY82791.1"/>
    </source>
</evidence>
<evidence type="ECO:0000256" key="2">
    <source>
        <dbReference type="SAM" id="MobiDB-lite"/>
    </source>
</evidence>
<feature type="compositionally biased region" description="Basic residues" evidence="2">
    <location>
        <begin position="1"/>
        <end position="11"/>
    </location>
</feature>
<evidence type="ECO:0000259" key="3">
    <source>
        <dbReference type="PROSITE" id="PS50102"/>
    </source>
</evidence>
<dbReference type="SUPFAM" id="SSF54928">
    <property type="entry name" value="RNA-binding domain, RBD"/>
    <property type="match status" value="1"/>
</dbReference>
<evidence type="ECO:0000313" key="5">
    <source>
        <dbReference type="Proteomes" id="UP000585474"/>
    </source>
</evidence>
<comment type="caution">
    <text evidence="4">The sequence shown here is derived from an EMBL/GenBank/DDBJ whole genome shotgun (WGS) entry which is preliminary data.</text>
</comment>
<dbReference type="InterPro" id="IPR053260">
    <property type="entry name" value="hnRNP"/>
</dbReference>
<organism evidence="4 5">
    <name type="scientific">Actinidia rufa</name>
    <dbReference type="NCBI Taxonomy" id="165716"/>
    <lineage>
        <taxon>Eukaryota</taxon>
        <taxon>Viridiplantae</taxon>
        <taxon>Streptophyta</taxon>
        <taxon>Embryophyta</taxon>
        <taxon>Tracheophyta</taxon>
        <taxon>Spermatophyta</taxon>
        <taxon>Magnoliopsida</taxon>
        <taxon>eudicotyledons</taxon>
        <taxon>Gunneridae</taxon>
        <taxon>Pentapetalae</taxon>
        <taxon>asterids</taxon>
        <taxon>Ericales</taxon>
        <taxon>Actinidiaceae</taxon>
        <taxon>Actinidia</taxon>
    </lineage>
</organism>
<accession>A0A7J0E8H2</accession>
<dbReference type="AlphaFoldDB" id="A0A7J0E8H2"/>
<protein>
    <submittedName>
        <fullName evidence="4">RNA-binding (RRM/RBD/RNP motifs) family protein</fullName>
    </submittedName>
</protein>
<keyword evidence="5" id="KW-1185">Reference proteome</keyword>
<dbReference type="PANTHER" id="PTHR48035:SF2">
    <property type="entry name" value="RNA-BINDING REGION RNP-1 DOMAIN-CONTAINING PROTEIN"/>
    <property type="match status" value="1"/>
</dbReference>
<gene>
    <name evidence="4" type="ORF">Acr_02g0010310</name>
</gene>
<dbReference type="InterPro" id="IPR012677">
    <property type="entry name" value="Nucleotide-bd_a/b_plait_sf"/>
</dbReference>
<dbReference type="OrthoDB" id="1747134at2759"/>
<dbReference type="Proteomes" id="UP000585474">
    <property type="component" value="Unassembled WGS sequence"/>
</dbReference>
<reference evidence="4 5" key="1">
    <citation type="submission" date="2019-07" db="EMBL/GenBank/DDBJ databases">
        <title>De Novo Assembly of kiwifruit Actinidia rufa.</title>
        <authorList>
            <person name="Sugita-Konishi S."/>
            <person name="Sato K."/>
            <person name="Mori E."/>
            <person name="Abe Y."/>
            <person name="Kisaki G."/>
            <person name="Hamano K."/>
            <person name="Suezawa K."/>
            <person name="Otani M."/>
            <person name="Fukuda T."/>
            <person name="Manabe T."/>
            <person name="Gomi K."/>
            <person name="Tabuchi M."/>
            <person name="Akimitsu K."/>
            <person name="Kataoka I."/>
        </authorList>
    </citation>
    <scope>NUCLEOTIDE SEQUENCE [LARGE SCALE GENOMIC DNA]</scope>
    <source>
        <strain evidence="5">cv. Fuchu</strain>
    </source>
</reference>
<sequence length="247" mass="25987">MKSNIHGKLRLRGPYQERNNRLPPGMETLAMLETLKVAEVTGPIIYDQNTQRPRGFGFISFDTEDAVDRVLRKTFHDLSGKQVEVKHALPKDANPGGVAGHSMGGGLRIYGGANLGCGGATGNAYGNPNILNTGYGSGPRHSWSSQVPSGYGAVDYGNSGSKGLDVEPISAYDGIGGHARSVPNSNAPAAGGDLQGNGGGYMGGSYSDATGMKVMYKDGFSRVSWKEGWLLLDVMHTLGLVGLLDSQ</sequence>